<evidence type="ECO:0000256" key="3">
    <source>
        <dbReference type="SAM" id="MobiDB-lite"/>
    </source>
</evidence>
<dbReference type="PANTHER" id="PTHR16305:SF35">
    <property type="entry name" value="TRANSCRIPTIONAL ACTIVATOR DOMAIN"/>
    <property type="match status" value="1"/>
</dbReference>
<keyword evidence="6" id="KW-1185">Reference proteome</keyword>
<feature type="region of interest" description="Disordered" evidence="3">
    <location>
        <begin position="863"/>
        <end position="894"/>
    </location>
</feature>
<evidence type="ECO:0000256" key="1">
    <source>
        <dbReference type="ARBA" id="ARBA00022741"/>
    </source>
</evidence>
<dbReference type="CDD" id="cd06170">
    <property type="entry name" value="LuxR_C_like"/>
    <property type="match status" value="1"/>
</dbReference>
<dbReference type="InterPro" id="IPR000792">
    <property type="entry name" value="Tscrpt_reg_LuxR_C"/>
</dbReference>
<dbReference type="SUPFAM" id="SSF46894">
    <property type="entry name" value="C-terminal effector domain of the bipartite response regulators"/>
    <property type="match status" value="1"/>
</dbReference>
<dbReference type="GO" id="GO:0005737">
    <property type="term" value="C:cytoplasm"/>
    <property type="evidence" value="ECO:0007669"/>
    <property type="project" value="TreeGrafter"/>
</dbReference>
<evidence type="ECO:0000259" key="4">
    <source>
        <dbReference type="PROSITE" id="PS50043"/>
    </source>
</evidence>
<dbReference type="InterPro" id="IPR036388">
    <property type="entry name" value="WH-like_DNA-bd_sf"/>
</dbReference>
<dbReference type="PROSITE" id="PS50043">
    <property type="entry name" value="HTH_LUXR_2"/>
    <property type="match status" value="1"/>
</dbReference>
<feature type="domain" description="HTH luxR-type" evidence="4">
    <location>
        <begin position="796"/>
        <end position="861"/>
    </location>
</feature>
<dbReference type="SMART" id="SM00421">
    <property type="entry name" value="HTH_LUXR"/>
    <property type="match status" value="1"/>
</dbReference>
<dbReference type="Gene3D" id="1.10.10.10">
    <property type="entry name" value="Winged helix-like DNA-binding domain superfamily/Winged helix DNA-binding domain"/>
    <property type="match status" value="1"/>
</dbReference>
<dbReference type="SUPFAM" id="SSF52540">
    <property type="entry name" value="P-loop containing nucleoside triphosphate hydrolases"/>
    <property type="match status" value="1"/>
</dbReference>
<dbReference type="GO" id="GO:0003677">
    <property type="term" value="F:DNA binding"/>
    <property type="evidence" value="ECO:0007669"/>
    <property type="project" value="InterPro"/>
</dbReference>
<accession>A0A8J3U9U3</accession>
<dbReference type="Gene3D" id="1.25.40.10">
    <property type="entry name" value="Tetratricopeptide repeat domain"/>
    <property type="match status" value="1"/>
</dbReference>
<dbReference type="AlphaFoldDB" id="A0A8J3U9U3"/>
<keyword evidence="1" id="KW-0547">Nucleotide-binding</keyword>
<dbReference type="GO" id="GO:0004016">
    <property type="term" value="F:adenylate cyclase activity"/>
    <property type="evidence" value="ECO:0007669"/>
    <property type="project" value="TreeGrafter"/>
</dbReference>
<protein>
    <submittedName>
        <fullName evidence="5">LuxR family transcriptional regulator</fullName>
    </submittedName>
</protein>
<evidence type="ECO:0000313" key="6">
    <source>
        <dbReference type="Proteomes" id="UP000622547"/>
    </source>
</evidence>
<dbReference type="PRINTS" id="PR00038">
    <property type="entry name" value="HTHLUXR"/>
</dbReference>
<name>A0A8J3U9U3_9ACTN</name>
<dbReference type="GO" id="GO:0005524">
    <property type="term" value="F:ATP binding"/>
    <property type="evidence" value="ECO:0007669"/>
    <property type="project" value="UniProtKB-KW"/>
</dbReference>
<evidence type="ECO:0000313" key="5">
    <source>
        <dbReference type="EMBL" id="GII41273.1"/>
    </source>
</evidence>
<sequence length="894" mass="93830">MLAVRTLWPFHGRAAQLAAIRSALSTGGAVLAGPAGVGKSRLAAEAVGEAGDLVRVLATAAASGIPLGAMAHLLPPHPPEGNMIRWAADALPGRRPLLLVDDAHLLDSASAALVLHLVVSGRARVLATVRSGERAPDAVTALWKDDLLQRIELGPLELEEAGRVLTGALGGEVEGPTVRRLWRAGGGNVLFLRELVLAGESSSALAERHGVWRWQGEISVTTRLRELVEGRIGEITPAEREALEFVAYGEPLAAGLLAGLAPMETVRGLEDRQLVTVSPEDLSVRLAHPLYGEVIRAGCGELRTREVLSRLADAVEAAGSDSGEDALRVAVWRLDSATADDPAPLMRACRTARSRRDLELAVRLGRAALAAGGGVPAGVLLASVLTYSDRYDETEAVLLGLAAEPMDDMTRADFARVHALNLVWGYGRGEEACEVLESAAAAMTEPEPRQGALIIRTAIEHFMGRFSQTRRTIEQVLRMGPPSPAVAIGLAAMEANVLPHEGRGEQALALVDRTLATIGGLPEALPTITMALVVPGAVAAVMTGDLAAAWRYAEIGYRIGEDHGGWSRAVVGAGALRAQVCRLRGQPAEAIRWCRQGLGGLRGRTLHAGPCLAELAHAYALTGDVAAVQATMDLSNELALKVGHQAEFAFRLAEPWVLAARGDVTGAVAAAHGTAEAARDLPAYALFALHDLVRLGAAELVSDRLDRLAGRIGGALAPVFARHARAMGDGGPVPRELDAVSEAFERLGLLLHAAEASAQAARGYRLMGVVRAERAAETRAWALAGRCDGARTPALAGLAVPELTARQREIAHLAASGLSNRDIAERLTLSIRTVANTLVHVYERIGVNRREELGAILRVMNRGAGPGPSPAHGPVARWGDTTRADAPGAPGASA</sequence>
<gene>
    <name evidence="5" type="ORF">Pph01_62760</name>
</gene>
<dbReference type="EMBL" id="BOOP01000031">
    <property type="protein sequence ID" value="GII41273.1"/>
    <property type="molecule type" value="Genomic_DNA"/>
</dbReference>
<dbReference type="PANTHER" id="PTHR16305">
    <property type="entry name" value="TESTICULAR SOLUBLE ADENYLYL CYCLASE"/>
    <property type="match status" value="1"/>
</dbReference>
<comment type="caution">
    <text evidence="5">The sequence shown here is derived from an EMBL/GenBank/DDBJ whole genome shotgun (WGS) entry which is preliminary data.</text>
</comment>
<organism evidence="5 6">
    <name type="scientific">Planotetraspora phitsanulokensis</name>
    <dbReference type="NCBI Taxonomy" id="575192"/>
    <lineage>
        <taxon>Bacteria</taxon>
        <taxon>Bacillati</taxon>
        <taxon>Actinomycetota</taxon>
        <taxon>Actinomycetes</taxon>
        <taxon>Streptosporangiales</taxon>
        <taxon>Streptosporangiaceae</taxon>
        <taxon>Planotetraspora</taxon>
    </lineage>
</organism>
<evidence type="ECO:0000256" key="2">
    <source>
        <dbReference type="ARBA" id="ARBA00022840"/>
    </source>
</evidence>
<dbReference type="InterPro" id="IPR011990">
    <property type="entry name" value="TPR-like_helical_dom_sf"/>
</dbReference>
<dbReference type="Proteomes" id="UP000622547">
    <property type="component" value="Unassembled WGS sequence"/>
</dbReference>
<dbReference type="InterPro" id="IPR016032">
    <property type="entry name" value="Sig_transdc_resp-reg_C-effctor"/>
</dbReference>
<dbReference type="InterPro" id="IPR027417">
    <property type="entry name" value="P-loop_NTPase"/>
</dbReference>
<proteinExistence type="predicted"/>
<keyword evidence="2" id="KW-0067">ATP-binding</keyword>
<reference evidence="5 6" key="1">
    <citation type="submission" date="2021-01" db="EMBL/GenBank/DDBJ databases">
        <title>Whole genome shotgun sequence of Planotetraspora phitsanulokensis NBRC 104273.</title>
        <authorList>
            <person name="Komaki H."/>
            <person name="Tamura T."/>
        </authorList>
    </citation>
    <scope>NUCLEOTIDE SEQUENCE [LARGE SCALE GENOMIC DNA]</scope>
    <source>
        <strain evidence="5 6">NBRC 104273</strain>
    </source>
</reference>
<dbReference type="Pfam" id="PF00196">
    <property type="entry name" value="GerE"/>
    <property type="match status" value="1"/>
</dbReference>
<dbReference type="GO" id="GO:0006355">
    <property type="term" value="P:regulation of DNA-templated transcription"/>
    <property type="evidence" value="ECO:0007669"/>
    <property type="project" value="InterPro"/>
</dbReference>